<sequence>MMRQFRNKIFVLLIIPLALMLAEPKIINVGDKAKSITLFRLNDHTYFRTKDLLGKKHIVISFFATWCGPCTKELPYLIQLSEELSEDDFEFVLIDLKEKQDKVQSYVDKMKIPFQIILDKYGRTFESYGGESLPLVVVIDKDGMISYYHTGYVDGDEIILKKHLESL</sequence>
<name>S4W486_9BACT</name>
<comment type="subcellular location">
    <subcellularLocation>
        <location evidence="1">Cell envelope</location>
    </subcellularLocation>
</comment>
<evidence type="ECO:0000256" key="2">
    <source>
        <dbReference type="ARBA" id="ARBA00022748"/>
    </source>
</evidence>
<proteinExistence type="predicted"/>
<dbReference type="EMBL" id="KF170418">
    <property type="protein sequence ID" value="AGO87902.1"/>
    <property type="molecule type" value="Genomic_DNA"/>
</dbReference>
<feature type="domain" description="Thioredoxin" evidence="3">
    <location>
        <begin position="27"/>
        <end position="167"/>
    </location>
</feature>
<evidence type="ECO:0000313" key="4">
    <source>
        <dbReference type="EMBL" id="AGO87902.1"/>
    </source>
</evidence>
<dbReference type="InterPro" id="IPR013740">
    <property type="entry name" value="Redoxin"/>
</dbReference>
<dbReference type="InterPro" id="IPR013766">
    <property type="entry name" value="Thioredoxin_domain"/>
</dbReference>
<reference evidence="4" key="1">
    <citation type="journal article" date="2014" name="ISME J.">
        <title>Genomic properties of Marine Group A bacteria indicate a role in the marine sulfur cycle.</title>
        <authorList>
            <person name="Wright J.J."/>
            <person name="Mewis K."/>
            <person name="Hanson N.W."/>
            <person name="Konwar K.M."/>
            <person name="Maas K.R."/>
            <person name="Hallam S.J."/>
        </authorList>
    </citation>
    <scope>NUCLEOTIDE SEQUENCE</scope>
</reference>
<dbReference type="Pfam" id="PF08534">
    <property type="entry name" value="Redoxin"/>
    <property type="match status" value="1"/>
</dbReference>
<dbReference type="GO" id="GO:0017004">
    <property type="term" value="P:cytochrome complex assembly"/>
    <property type="evidence" value="ECO:0007669"/>
    <property type="project" value="UniProtKB-KW"/>
</dbReference>
<protein>
    <recommendedName>
        <fullName evidence="3">Thioredoxin domain-containing protein</fullName>
    </recommendedName>
</protein>
<dbReference type="PROSITE" id="PS00194">
    <property type="entry name" value="THIOREDOXIN_1"/>
    <property type="match status" value="1"/>
</dbReference>
<dbReference type="SUPFAM" id="SSF52833">
    <property type="entry name" value="Thioredoxin-like"/>
    <property type="match status" value="1"/>
</dbReference>
<dbReference type="InterPro" id="IPR050553">
    <property type="entry name" value="Thioredoxin_ResA/DsbE_sf"/>
</dbReference>
<dbReference type="PANTHER" id="PTHR42852:SF17">
    <property type="entry name" value="THIOREDOXIN-LIKE PROTEIN HI_1115"/>
    <property type="match status" value="1"/>
</dbReference>
<dbReference type="CDD" id="cd02966">
    <property type="entry name" value="TlpA_like_family"/>
    <property type="match status" value="1"/>
</dbReference>
<organism evidence="4">
    <name type="scientific">uncultured bacterium FPPS_57A9</name>
    <dbReference type="NCBI Taxonomy" id="1343847"/>
    <lineage>
        <taxon>Bacteria</taxon>
        <taxon>environmental samples</taxon>
    </lineage>
</organism>
<dbReference type="PANTHER" id="PTHR42852">
    <property type="entry name" value="THIOL:DISULFIDE INTERCHANGE PROTEIN DSBE"/>
    <property type="match status" value="1"/>
</dbReference>
<dbReference type="InterPro" id="IPR036249">
    <property type="entry name" value="Thioredoxin-like_sf"/>
</dbReference>
<dbReference type="InterPro" id="IPR017937">
    <property type="entry name" value="Thioredoxin_CS"/>
</dbReference>
<dbReference type="Gene3D" id="3.40.30.10">
    <property type="entry name" value="Glutaredoxin"/>
    <property type="match status" value="1"/>
</dbReference>
<evidence type="ECO:0000259" key="3">
    <source>
        <dbReference type="PROSITE" id="PS51352"/>
    </source>
</evidence>
<accession>S4W486</accession>
<evidence type="ECO:0000256" key="1">
    <source>
        <dbReference type="ARBA" id="ARBA00004196"/>
    </source>
</evidence>
<dbReference type="AlphaFoldDB" id="S4W486"/>
<keyword evidence="2" id="KW-0201">Cytochrome c-type biogenesis</keyword>
<dbReference type="GO" id="GO:0016491">
    <property type="term" value="F:oxidoreductase activity"/>
    <property type="evidence" value="ECO:0007669"/>
    <property type="project" value="InterPro"/>
</dbReference>
<dbReference type="GO" id="GO:0030313">
    <property type="term" value="C:cell envelope"/>
    <property type="evidence" value="ECO:0007669"/>
    <property type="project" value="UniProtKB-SubCell"/>
</dbReference>
<dbReference type="PROSITE" id="PS51352">
    <property type="entry name" value="THIOREDOXIN_2"/>
    <property type="match status" value="1"/>
</dbReference>